<feature type="transmembrane region" description="Helical" evidence="3">
    <location>
        <begin position="92"/>
        <end position="109"/>
    </location>
</feature>
<name>A0AAE3TE02_9BACT</name>
<evidence type="ECO:0000313" key="7">
    <source>
        <dbReference type="Proteomes" id="UP001221302"/>
    </source>
</evidence>
<gene>
    <name evidence="6" type="primary">ccsA</name>
    <name evidence="6" type="ORF">P0M35_06275</name>
</gene>
<dbReference type="PANTHER" id="PTHR43653:SF1">
    <property type="entry name" value="CYTOCHROME C-TYPE BIOGENESIS PROTEIN CCMF"/>
    <property type="match status" value="1"/>
</dbReference>
<feature type="transmembrane region" description="Helical" evidence="3">
    <location>
        <begin position="501"/>
        <end position="520"/>
    </location>
</feature>
<dbReference type="Pfam" id="PF16327">
    <property type="entry name" value="CcmF_C"/>
    <property type="match status" value="1"/>
</dbReference>
<evidence type="ECO:0000259" key="5">
    <source>
        <dbReference type="Pfam" id="PF16327"/>
    </source>
</evidence>
<comment type="similarity">
    <text evidence="1">Belongs to the CcmF/CycK/Ccl1/NrfE/CcsA family.</text>
</comment>
<keyword evidence="2" id="KW-0201">Cytochrome c-type biogenesis</keyword>
<dbReference type="InterPro" id="IPR003567">
    <property type="entry name" value="Cyt_c_biogenesis"/>
</dbReference>
<keyword evidence="3" id="KW-0812">Transmembrane</keyword>
<dbReference type="InterPro" id="IPR032523">
    <property type="entry name" value="CcmF_C"/>
</dbReference>
<feature type="transmembrane region" description="Helical" evidence="3">
    <location>
        <begin position="326"/>
        <end position="346"/>
    </location>
</feature>
<feature type="transmembrane region" description="Helical" evidence="3">
    <location>
        <begin position="37"/>
        <end position="58"/>
    </location>
</feature>
<dbReference type="GO" id="GO:0016020">
    <property type="term" value="C:membrane"/>
    <property type="evidence" value="ECO:0007669"/>
    <property type="project" value="InterPro"/>
</dbReference>
<feature type="transmembrane region" description="Helical" evidence="3">
    <location>
        <begin position="298"/>
        <end position="314"/>
    </location>
</feature>
<keyword evidence="7" id="KW-1185">Reference proteome</keyword>
<evidence type="ECO:0000256" key="1">
    <source>
        <dbReference type="ARBA" id="ARBA00009186"/>
    </source>
</evidence>
<evidence type="ECO:0000256" key="2">
    <source>
        <dbReference type="ARBA" id="ARBA00022748"/>
    </source>
</evidence>
<feature type="transmembrane region" description="Helical" evidence="3">
    <location>
        <begin position="366"/>
        <end position="389"/>
    </location>
</feature>
<dbReference type="EMBL" id="JARGDL010000006">
    <property type="protein sequence ID" value="MDF1611748.1"/>
    <property type="molecule type" value="Genomic_DNA"/>
</dbReference>
<reference evidence="6" key="1">
    <citation type="submission" date="2023-03" db="EMBL/GenBank/DDBJ databases">
        <title>Stygiobacter electus gen. nov., sp. nov., facultatively anaerobic thermotolerant bacterium of the class Ignavibacteria from a well of Yessentuki mineral water deposit.</title>
        <authorList>
            <person name="Podosokorskaya O.A."/>
            <person name="Elcheninov A.G."/>
            <person name="Petrova N.F."/>
            <person name="Zavarzina D.G."/>
            <person name="Kublanov I.V."/>
            <person name="Merkel A.Y."/>
        </authorList>
    </citation>
    <scope>NUCLEOTIDE SEQUENCE</scope>
    <source>
        <strain evidence="6">09-Me</strain>
    </source>
</reference>
<feature type="transmembrane region" description="Helical" evidence="3">
    <location>
        <begin position="257"/>
        <end position="278"/>
    </location>
</feature>
<feature type="transmembrane region" description="Helical" evidence="3">
    <location>
        <begin position="769"/>
        <end position="789"/>
    </location>
</feature>
<dbReference type="GO" id="GO:0017004">
    <property type="term" value="P:cytochrome complex assembly"/>
    <property type="evidence" value="ECO:0007669"/>
    <property type="project" value="UniProtKB-KW"/>
</dbReference>
<feature type="domain" description="Cytochrome c assembly protein" evidence="4">
    <location>
        <begin position="89"/>
        <end position="350"/>
    </location>
</feature>
<accession>A0AAE3TE02</accession>
<dbReference type="GO" id="GO:0015232">
    <property type="term" value="F:heme transmembrane transporter activity"/>
    <property type="evidence" value="ECO:0007669"/>
    <property type="project" value="InterPro"/>
</dbReference>
<organism evidence="6 7">
    <name type="scientific">Stygiobacter electus</name>
    <dbReference type="NCBI Taxonomy" id="3032292"/>
    <lineage>
        <taxon>Bacteria</taxon>
        <taxon>Pseudomonadati</taxon>
        <taxon>Ignavibacteriota</taxon>
        <taxon>Ignavibacteria</taxon>
        <taxon>Ignavibacteriales</taxon>
        <taxon>Melioribacteraceae</taxon>
        <taxon>Stygiobacter</taxon>
    </lineage>
</organism>
<protein>
    <submittedName>
        <fullName evidence="6">Cytochrome c biogenesis protein CcsA</fullName>
    </submittedName>
</protein>
<sequence length="801" mass="89517">MIGNIILTLAFLTGVFSVIMYFLTFKGYQNTLSFARMSYHVTAILVMAASAFLLHAILTHQFQYKYVYDYSGTDLPLGLLMSTFYAGQEGSFMLWTLFTSIIGLILLDYTSKRGDLEYRVMMIFTLVLAFLLVMVSPLLKSPFQYIWIEKDFIDLKNINQAFLTLPALQNFFFSDPGSNKSFVQMSKEVYAILQANNISINDFIIQGKGLNPLLQNFWMQIHPPILFVGFALSAVPFSFAMAAIIKNEYKDWVKQSLPWLLVSMCVLGLAIMLGGYWAYSILGWGGYWGWDPVENSSLVPWIVGVASIHTMLIQKRTQDKDGASRFVKTNLILSVMTFVLVLYSTFLTRSGILGDASVHSFVDPGMTVYLFLVIFLATFALMGIGGIIYRWEYLTKNFSFEENVLSKELALFTGAVVLIASSIIIIAGTSAPIFGTTVQTSFYNELNLPIAIIIGLVNGLSILLKWKSTEKNYLWKNLRIHLLLAFIFTLIVWLIGSVLNLMLLILTFSSSFALFINSEIAYKIFKGKKRYLGAYVAHIGIALFLVGVIATAGNTKKQKVDLVKGDKISVLGHELIFTGYEPFDNGKKYRFNVKINKGSSEKIISPVMFIADFNNSLMREPDILVGLTKDFYIEPLGYDDGSNSTNGTKVSMKKGSSYNFNGKEIIFSQFKLPEDMSSMMSGGKFKIGVDLLIKANGKEYKIEPFMENSGNGPEYHSAELKDLDLAVSINSMNASNGEVELVFSSISGENFANSTPKEILSIEASVKPFISLIWLGVIVLVIGFSISAYRRSKESQIQENN</sequence>
<feature type="transmembrane region" description="Helical" evidence="3">
    <location>
        <begin position="478"/>
        <end position="495"/>
    </location>
</feature>
<dbReference type="AlphaFoldDB" id="A0AAE3TE02"/>
<feature type="transmembrane region" description="Helical" evidence="3">
    <location>
        <begin position="409"/>
        <end position="434"/>
    </location>
</feature>
<keyword evidence="3" id="KW-0472">Membrane</keyword>
<feature type="transmembrane region" description="Helical" evidence="3">
    <location>
        <begin position="6"/>
        <end position="25"/>
    </location>
</feature>
<dbReference type="GO" id="GO:0020037">
    <property type="term" value="F:heme binding"/>
    <property type="evidence" value="ECO:0007669"/>
    <property type="project" value="InterPro"/>
</dbReference>
<keyword evidence="3" id="KW-1133">Transmembrane helix</keyword>
<evidence type="ECO:0000313" key="6">
    <source>
        <dbReference type="EMBL" id="MDF1611748.1"/>
    </source>
</evidence>
<proteinExistence type="inferred from homology"/>
<dbReference type="InterPro" id="IPR002541">
    <property type="entry name" value="Cyt_c_assembly"/>
</dbReference>
<dbReference type="PRINTS" id="PR01410">
    <property type="entry name" value="CCBIOGENESIS"/>
</dbReference>
<feature type="transmembrane region" description="Helical" evidence="3">
    <location>
        <begin position="532"/>
        <end position="553"/>
    </location>
</feature>
<feature type="domain" description="Cytochrome c-type biogenesis protein CcmF C-terminal" evidence="5">
    <location>
        <begin position="401"/>
        <end position="634"/>
    </location>
</feature>
<evidence type="ECO:0000259" key="4">
    <source>
        <dbReference type="Pfam" id="PF01578"/>
    </source>
</evidence>
<feature type="transmembrane region" description="Helical" evidence="3">
    <location>
        <begin position="121"/>
        <end position="139"/>
    </location>
</feature>
<comment type="caution">
    <text evidence="6">The sequence shown here is derived from an EMBL/GenBank/DDBJ whole genome shotgun (WGS) entry which is preliminary data.</text>
</comment>
<feature type="transmembrane region" description="Helical" evidence="3">
    <location>
        <begin position="446"/>
        <end position="466"/>
    </location>
</feature>
<feature type="transmembrane region" description="Helical" evidence="3">
    <location>
        <begin position="225"/>
        <end position="245"/>
    </location>
</feature>
<dbReference type="Pfam" id="PF01578">
    <property type="entry name" value="Cytochrom_C_asm"/>
    <property type="match status" value="1"/>
</dbReference>
<dbReference type="PANTHER" id="PTHR43653">
    <property type="entry name" value="CYTOCHROME C ASSEMBLY PROTEIN-RELATED"/>
    <property type="match status" value="1"/>
</dbReference>
<dbReference type="RefSeq" id="WP_321535515.1">
    <property type="nucleotide sequence ID" value="NZ_JARGDL010000006.1"/>
</dbReference>
<evidence type="ECO:0000256" key="3">
    <source>
        <dbReference type="SAM" id="Phobius"/>
    </source>
</evidence>
<dbReference type="Proteomes" id="UP001221302">
    <property type="component" value="Unassembled WGS sequence"/>
</dbReference>